<accession>A0AAV4WJN1</accession>
<comment type="caution">
    <text evidence="1">The sequence shown here is derived from an EMBL/GenBank/DDBJ whole genome shotgun (WGS) entry which is preliminary data.</text>
</comment>
<evidence type="ECO:0000313" key="2">
    <source>
        <dbReference type="Proteomes" id="UP001054837"/>
    </source>
</evidence>
<protein>
    <submittedName>
        <fullName evidence="1">Uncharacterized protein</fullName>
    </submittedName>
</protein>
<reference evidence="1 2" key="1">
    <citation type="submission" date="2021-06" db="EMBL/GenBank/DDBJ databases">
        <title>Caerostris darwini draft genome.</title>
        <authorList>
            <person name="Kono N."/>
            <person name="Arakawa K."/>
        </authorList>
    </citation>
    <scope>NUCLEOTIDE SEQUENCE [LARGE SCALE GENOMIC DNA]</scope>
</reference>
<dbReference type="Proteomes" id="UP001054837">
    <property type="component" value="Unassembled WGS sequence"/>
</dbReference>
<sequence length="142" mass="16375">MPNKFVEEASRQTQSRQFKKSLFIPRSNVPGRQGWRRNEKLTCASLLTDTKISTISSIDTSGSELNWTGKSRFEFACRGRWTPCFIHVLIKERKLSVPLSQSICCNSAEETYRSVFRNDNLPKKDQNLARMWRVSTETPGNK</sequence>
<dbReference type="EMBL" id="BPLQ01014724">
    <property type="protein sequence ID" value="GIY82498.1"/>
    <property type="molecule type" value="Genomic_DNA"/>
</dbReference>
<name>A0AAV4WJN1_9ARAC</name>
<gene>
    <name evidence="1" type="ORF">CDAR_548801</name>
</gene>
<keyword evidence="2" id="KW-1185">Reference proteome</keyword>
<organism evidence="1 2">
    <name type="scientific">Caerostris darwini</name>
    <dbReference type="NCBI Taxonomy" id="1538125"/>
    <lineage>
        <taxon>Eukaryota</taxon>
        <taxon>Metazoa</taxon>
        <taxon>Ecdysozoa</taxon>
        <taxon>Arthropoda</taxon>
        <taxon>Chelicerata</taxon>
        <taxon>Arachnida</taxon>
        <taxon>Araneae</taxon>
        <taxon>Araneomorphae</taxon>
        <taxon>Entelegynae</taxon>
        <taxon>Araneoidea</taxon>
        <taxon>Araneidae</taxon>
        <taxon>Caerostris</taxon>
    </lineage>
</organism>
<evidence type="ECO:0000313" key="1">
    <source>
        <dbReference type="EMBL" id="GIY82498.1"/>
    </source>
</evidence>
<proteinExistence type="predicted"/>
<dbReference type="AlphaFoldDB" id="A0AAV4WJN1"/>